<reference evidence="2" key="1">
    <citation type="submission" date="2023-03" db="EMBL/GenBank/DDBJ databases">
        <title>Massive genome expansion in bonnet fungi (Mycena s.s.) driven by repeated elements and novel gene families across ecological guilds.</title>
        <authorList>
            <consortium name="Lawrence Berkeley National Laboratory"/>
            <person name="Harder C.B."/>
            <person name="Miyauchi S."/>
            <person name="Viragh M."/>
            <person name="Kuo A."/>
            <person name="Thoen E."/>
            <person name="Andreopoulos B."/>
            <person name="Lu D."/>
            <person name="Skrede I."/>
            <person name="Drula E."/>
            <person name="Henrissat B."/>
            <person name="Morin E."/>
            <person name="Kohler A."/>
            <person name="Barry K."/>
            <person name="LaButti K."/>
            <person name="Morin E."/>
            <person name="Salamov A."/>
            <person name="Lipzen A."/>
            <person name="Mereny Z."/>
            <person name="Hegedus B."/>
            <person name="Baldrian P."/>
            <person name="Stursova M."/>
            <person name="Weitz H."/>
            <person name="Taylor A."/>
            <person name="Grigoriev I.V."/>
            <person name="Nagy L.G."/>
            <person name="Martin F."/>
            <person name="Kauserud H."/>
        </authorList>
    </citation>
    <scope>NUCLEOTIDE SEQUENCE</scope>
    <source>
        <strain evidence="2">9144</strain>
    </source>
</reference>
<accession>A0AAD6UT76</accession>
<feature type="compositionally biased region" description="Polar residues" evidence="1">
    <location>
        <begin position="169"/>
        <end position="178"/>
    </location>
</feature>
<keyword evidence="3" id="KW-1185">Reference proteome</keyword>
<gene>
    <name evidence="2" type="ORF">GGX14DRAFT_578675</name>
</gene>
<feature type="compositionally biased region" description="Low complexity" evidence="1">
    <location>
        <begin position="139"/>
        <end position="148"/>
    </location>
</feature>
<evidence type="ECO:0000313" key="2">
    <source>
        <dbReference type="EMBL" id="KAJ7191801.1"/>
    </source>
</evidence>
<dbReference type="Proteomes" id="UP001219525">
    <property type="component" value="Unassembled WGS sequence"/>
</dbReference>
<feature type="compositionally biased region" description="Low complexity" evidence="1">
    <location>
        <begin position="33"/>
        <end position="46"/>
    </location>
</feature>
<dbReference type="EMBL" id="JARJCW010000128">
    <property type="protein sequence ID" value="KAJ7191801.1"/>
    <property type="molecule type" value="Genomic_DNA"/>
</dbReference>
<feature type="compositionally biased region" description="Basic residues" evidence="1">
    <location>
        <begin position="179"/>
        <end position="196"/>
    </location>
</feature>
<evidence type="ECO:0000256" key="1">
    <source>
        <dbReference type="SAM" id="MobiDB-lite"/>
    </source>
</evidence>
<protein>
    <submittedName>
        <fullName evidence="2">Uncharacterized protein</fullName>
    </submittedName>
</protein>
<feature type="region of interest" description="Disordered" evidence="1">
    <location>
        <begin position="1"/>
        <end position="74"/>
    </location>
</feature>
<dbReference type="AlphaFoldDB" id="A0AAD6UT76"/>
<name>A0AAD6UT76_9AGAR</name>
<dbReference type="Gene3D" id="3.60.130.30">
    <property type="match status" value="1"/>
</dbReference>
<sequence>MIRVRFLTGRGRQLPTSPPHVPPTYRRPRAHCPLPTALPPAARSPARPTPDPPLTRPAARSRPPATYPALDPPHIPPLMLGAQAAGGRAAGTAFSGRCLRSGKEYSAYQLADFDAQAHLDAIRDAPHAPDDLEQEADPPSDLSDLTPSDVDDDDDAPEPAAPPAIPDSTNQIDGSTRSQKQKARYKARRSAKRRRLAAPATLENPAFPPTQLAAPLLKAVAKKRLKDSKSASIKVAYDTSRAAHTSTGWTGLQSHEDAALGDMPEPRVGESSLGPGLSQAEVDRLVGVAGFTYIAWLGILSIPILDAQKRVIALLGGRPRGDAWDRDVAGEADAAMYELQPKIRLPKAKLKHRRAQTQFTAVTRGVSHGGGRLEPDEVAVGAANRRASCTLCLHPHPPALFALWAPNLCNYYHSTRAALSSWKPTTHWTVCALHLDFENLAWGWCAITALGNFNPDRSGHLILWDLKLVVRFPPGSTIFIPSALLRHSNTGIQRGERRSSFVQYTAGGLFRWVDNEYMTNNDFDATASPESRLARAERARERWQKGLNMFSIIDDL</sequence>
<organism evidence="2 3">
    <name type="scientific">Mycena pura</name>
    <dbReference type="NCBI Taxonomy" id="153505"/>
    <lineage>
        <taxon>Eukaryota</taxon>
        <taxon>Fungi</taxon>
        <taxon>Dikarya</taxon>
        <taxon>Basidiomycota</taxon>
        <taxon>Agaricomycotina</taxon>
        <taxon>Agaricomycetes</taxon>
        <taxon>Agaricomycetidae</taxon>
        <taxon>Agaricales</taxon>
        <taxon>Marasmiineae</taxon>
        <taxon>Mycenaceae</taxon>
        <taxon>Mycena</taxon>
    </lineage>
</organism>
<proteinExistence type="predicted"/>
<evidence type="ECO:0000313" key="3">
    <source>
        <dbReference type="Proteomes" id="UP001219525"/>
    </source>
</evidence>
<feature type="region of interest" description="Disordered" evidence="1">
    <location>
        <begin position="128"/>
        <end position="208"/>
    </location>
</feature>
<comment type="caution">
    <text evidence="2">The sequence shown here is derived from an EMBL/GenBank/DDBJ whole genome shotgun (WGS) entry which is preliminary data.</text>
</comment>